<dbReference type="Proteomes" id="UP001642520">
    <property type="component" value="Unassembled WGS sequence"/>
</dbReference>
<proteinExistence type="predicted"/>
<comment type="caution">
    <text evidence="2">The sequence shown here is derived from an EMBL/GenBank/DDBJ whole genome shotgun (WGS) entry which is preliminary data.</text>
</comment>
<sequence>MPRGPALFLRLGGTLDRFLDRRVPLDGPAVPGNESSFRRPPGGSSRACWLGSRRVSRLTRPRPAPEPSRFRARSSPPALFRHGKSNRTPGALFRPLFRTRNANVLSETFEYRERIGNTSRKIPRKFMVLVRSTRFVWGYKKKGEKSIRRQDRVQEISSPSGRG</sequence>
<accession>A0ABP1NV21</accession>
<evidence type="ECO:0000256" key="1">
    <source>
        <dbReference type="SAM" id="MobiDB-lite"/>
    </source>
</evidence>
<gene>
    <name evidence="2" type="ORF">XYLVIOL_LOCUS6329</name>
</gene>
<reference evidence="2 3" key="1">
    <citation type="submission" date="2024-08" db="EMBL/GenBank/DDBJ databases">
        <authorList>
            <person name="Will J Nash"/>
            <person name="Angela Man"/>
            <person name="Seanna McTaggart"/>
            <person name="Kendall Baker"/>
            <person name="Tom Barker"/>
            <person name="Leah Catchpole"/>
            <person name="Alex Durrant"/>
            <person name="Karim Gharbi"/>
            <person name="Naomi Irish"/>
            <person name="Gemy Kaithakottil"/>
            <person name="Debby Ku"/>
            <person name="Aaliyah Providence"/>
            <person name="Felix Shaw"/>
            <person name="David Swarbreck"/>
            <person name="Chris Watkins"/>
            <person name="Ann M. McCartney"/>
            <person name="Giulio Formenti"/>
            <person name="Alice Mouton"/>
            <person name="Noel Vella"/>
            <person name="Bjorn M von Reumont"/>
            <person name="Adriana Vella"/>
            <person name="Wilfried Haerty"/>
        </authorList>
    </citation>
    <scope>NUCLEOTIDE SEQUENCE [LARGE SCALE GENOMIC DNA]</scope>
</reference>
<feature type="region of interest" description="Disordered" evidence="1">
    <location>
        <begin position="22"/>
        <end position="44"/>
    </location>
</feature>
<dbReference type="EMBL" id="CAXAJV020001293">
    <property type="protein sequence ID" value="CAL7943852.1"/>
    <property type="molecule type" value="Genomic_DNA"/>
</dbReference>
<evidence type="ECO:0000313" key="3">
    <source>
        <dbReference type="Proteomes" id="UP001642520"/>
    </source>
</evidence>
<keyword evidence="3" id="KW-1185">Reference proteome</keyword>
<protein>
    <submittedName>
        <fullName evidence="2">Uncharacterized protein</fullName>
    </submittedName>
</protein>
<evidence type="ECO:0000313" key="2">
    <source>
        <dbReference type="EMBL" id="CAL7943852.1"/>
    </source>
</evidence>
<organism evidence="2 3">
    <name type="scientific">Xylocopa violacea</name>
    <name type="common">Violet carpenter bee</name>
    <name type="synonym">Apis violacea</name>
    <dbReference type="NCBI Taxonomy" id="135666"/>
    <lineage>
        <taxon>Eukaryota</taxon>
        <taxon>Metazoa</taxon>
        <taxon>Ecdysozoa</taxon>
        <taxon>Arthropoda</taxon>
        <taxon>Hexapoda</taxon>
        <taxon>Insecta</taxon>
        <taxon>Pterygota</taxon>
        <taxon>Neoptera</taxon>
        <taxon>Endopterygota</taxon>
        <taxon>Hymenoptera</taxon>
        <taxon>Apocrita</taxon>
        <taxon>Aculeata</taxon>
        <taxon>Apoidea</taxon>
        <taxon>Anthophila</taxon>
        <taxon>Apidae</taxon>
        <taxon>Xylocopa</taxon>
        <taxon>Xylocopa</taxon>
    </lineage>
</organism>
<feature type="region of interest" description="Disordered" evidence="1">
    <location>
        <begin position="56"/>
        <end position="85"/>
    </location>
</feature>
<name>A0ABP1NV21_XYLVO</name>